<dbReference type="SUPFAM" id="SSF48613">
    <property type="entry name" value="Heme oxygenase-like"/>
    <property type="match status" value="1"/>
</dbReference>
<dbReference type="Gene3D" id="3.40.1190.20">
    <property type="match status" value="1"/>
</dbReference>
<dbReference type="PANTHER" id="PTHR20858">
    <property type="entry name" value="PHOSPHOMETHYLPYRIMIDINE KINASE"/>
    <property type="match status" value="1"/>
</dbReference>
<comment type="function">
    <text evidence="3">Catalyzes the phosphorylation of hydroxymethylpyrimidine phosphate (HMP-P) to HMP-PP, and of HMP to HMP-P.</text>
</comment>
<evidence type="ECO:0000313" key="9">
    <source>
        <dbReference type="Proteomes" id="UP001501079"/>
    </source>
</evidence>
<evidence type="ECO:0000256" key="2">
    <source>
        <dbReference type="ARBA" id="ARBA00000565"/>
    </source>
</evidence>
<comment type="catalytic activity">
    <reaction evidence="1">
        <text>4-amino-5-hydroxymethyl-2-methylpyrimidine + ATP = 4-amino-2-methyl-5-(phosphooxymethyl)pyrimidine + ADP + H(+)</text>
        <dbReference type="Rhea" id="RHEA:23096"/>
        <dbReference type="ChEBI" id="CHEBI:15378"/>
        <dbReference type="ChEBI" id="CHEBI:16892"/>
        <dbReference type="ChEBI" id="CHEBI:30616"/>
        <dbReference type="ChEBI" id="CHEBI:58354"/>
        <dbReference type="ChEBI" id="CHEBI:456216"/>
        <dbReference type="EC" id="2.7.1.49"/>
    </reaction>
</comment>
<dbReference type="Pfam" id="PF03070">
    <property type="entry name" value="TENA_THI-4"/>
    <property type="match status" value="1"/>
</dbReference>
<name>A0ABP8A5F8_9MICO</name>
<dbReference type="Proteomes" id="UP001501079">
    <property type="component" value="Unassembled WGS sequence"/>
</dbReference>
<accession>A0ABP8A5F8</accession>
<feature type="domain" description="Thiaminase-2/PQQC" evidence="6">
    <location>
        <begin position="308"/>
        <end position="491"/>
    </location>
</feature>
<dbReference type="InterPro" id="IPR004305">
    <property type="entry name" value="Thiaminase-2/PQQC"/>
</dbReference>
<organism evidence="8 9">
    <name type="scientific">Gryllotalpicola koreensis</name>
    <dbReference type="NCBI Taxonomy" id="993086"/>
    <lineage>
        <taxon>Bacteria</taxon>
        <taxon>Bacillati</taxon>
        <taxon>Actinomycetota</taxon>
        <taxon>Actinomycetes</taxon>
        <taxon>Micrococcales</taxon>
        <taxon>Microbacteriaceae</taxon>
        <taxon>Gryllotalpicola</taxon>
    </lineage>
</organism>
<dbReference type="NCBIfam" id="TIGR00097">
    <property type="entry name" value="HMP-P_kinase"/>
    <property type="match status" value="1"/>
</dbReference>
<dbReference type="Gene3D" id="1.20.910.10">
    <property type="entry name" value="Heme oxygenase-like"/>
    <property type="match status" value="1"/>
</dbReference>
<evidence type="ECO:0008006" key="10">
    <source>
        <dbReference type="Google" id="ProtNLM"/>
    </source>
</evidence>
<dbReference type="PANTHER" id="PTHR20858:SF17">
    <property type="entry name" value="HYDROXYMETHYLPYRIMIDINE_PHOSPHOMETHYLPYRIMIDINE KINASE THI20-RELATED"/>
    <property type="match status" value="1"/>
</dbReference>
<sequence>MRDEARPVPRVLSIAGTDPSGGAGIQADLKSIAANGGYGMAAVTALVAQNTRGVRSVHVPPVPFLVEQLDAVSDDVEIDAVKIGMLATADIVRAVREWLERVNPPVVVLDPVMVATSGDRLLDPDAEDELRALAPLADLVTPNIPELAILAEAPAATTWSGAVTQAREVAARYGTRLLVKGGHLAGASLPDALVEAVDGTIEVTEFPGIRVETTNTHGTGCSLSSALATRFARSGDWARAAAESKEWLVESIRHGAELAVGAGHGPVSHFAGLWERGGIATRPEPEAVESGWWAHIEDIRADIDELAFVRQLAEGTLDRTAFVWYLAQDALYLRDYARVLARASSLAPTAEEQAFWAAGARDAIAVELQLHERWVPSATMDDITPSAATTAYLNHLLAVSARGDYRILTAAVLPCYWIYADVGARLRQFSHPEHPYRDWLDSYADESFAAATRRAIQIATRAAATAEERTRRAMRDALRASAAHEHAFFAAPLAER</sequence>
<keyword evidence="9" id="KW-1185">Reference proteome</keyword>
<reference evidence="9" key="1">
    <citation type="journal article" date="2019" name="Int. J. Syst. Evol. Microbiol.">
        <title>The Global Catalogue of Microorganisms (GCM) 10K type strain sequencing project: providing services to taxonomists for standard genome sequencing and annotation.</title>
        <authorList>
            <consortium name="The Broad Institute Genomics Platform"/>
            <consortium name="The Broad Institute Genome Sequencing Center for Infectious Disease"/>
            <person name="Wu L."/>
            <person name="Ma J."/>
        </authorList>
    </citation>
    <scope>NUCLEOTIDE SEQUENCE [LARGE SCALE GENOMIC DNA]</scope>
    <source>
        <strain evidence="9">JCM 17591</strain>
    </source>
</reference>
<dbReference type="EMBL" id="BAABBW010000004">
    <property type="protein sequence ID" value="GAA4178123.1"/>
    <property type="molecule type" value="Genomic_DNA"/>
</dbReference>
<evidence type="ECO:0000259" key="6">
    <source>
        <dbReference type="Pfam" id="PF03070"/>
    </source>
</evidence>
<keyword evidence="5" id="KW-0784">Thiamine biosynthesis</keyword>
<dbReference type="CDD" id="cd01169">
    <property type="entry name" value="HMPP_kinase"/>
    <property type="match status" value="1"/>
</dbReference>
<dbReference type="NCBIfam" id="NF011301">
    <property type="entry name" value="PRK14713.1"/>
    <property type="match status" value="1"/>
</dbReference>
<proteinExistence type="predicted"/>
<dbReference type="InterPro" id="IPR016084">
    <property type="entry name" value="Haem_Oase-like_multi-hlx"/>
</dbReference>
<evidence type="ECO:0000256" key="3">
    <source>
        <dbReference type="ARBA" id="ARBA00003848"/>
    </source>
</evidence>
<evidence type="ECO:0000256" key="4">
    <source>
        <dbReference type="ARBA" id="ARBA00004769"/>
    </source>
</evidence>
<gene>
    <name evidence="8" type="ORF">GCM10022287_27980</name>
</gene>
<comment type="caution">
    <text evidence="8">The sequence shown here is derived from an EMBL/GenBank/DDBJ whole genome shotgun (WGS) entry which is preliminary data.</text>
</comment>
<dbReference type="Pfam" id="PF08543">
    <property type="entry name" value="Phos_pyr_kin"/>
    <property type="match status" value="1"/>
</dbReference>
<dbReference type="CDD" id="cd19365">
    <property type="entry name" value="TenA_C-like"/>
    <property type="match status" value="1"/>
</dbReference>
<dbReference type="InterPro" id="IPR013749">
    <property type="entry name" value="PM/HMP-P_kinase-1"/>
</dbReference>
<protein>
    <recommendedName>
        <fullName evidence="10">Hydroxymethylpyrimidine kinase</fullName>
    </recommendedName>
</protein>
<evidence type="ECO:0000313" key="8">
    <source>
        <dbReference type="EMBL" id="GAA4178123.1"/>
    </source>
</evidence>
<evidence type="ECO:0000256" key="5">
    <source>
        <dbReference type="ARBA" id="ARBA00022977"/>
    </source>
</evidence>
<evidence type="ECO:0000259" key="7">
    <source>
        <dbReference type="Pfam" id="PF08543"/>
    </source>
</evidence>
<feature type="domain" description="Pyridoxamine kinase/Phosphomethylpyrimidine kinase" evidence="7">
    <location>
        <begin position="18"/>
        <end position="267"/>
    </location>
</feature>
<evidence type="ECO:0000256" key="1">
    <source>
        <dbReference type="ARBA" id="ARBA00000151"/>
    </source>
</evidence>
<dbReference type="RefSeq" id="WP_344755457.1">
    <property type="nucleotide sequence ID" value="NZ_BAABBW010000004.1"/>
</dbReference>
<dbReference type="InterPro" id="IPR029056">
    <property type="entry name" value="Ribokinase-like"/>
</dbReference>
<dbReference type="InterPro" id="IPR004399">
    <property type="entry name" value="HMP/HMP-P_kinase_dom"/>
</dbReference>
<comment type="catalytic activity">
    <reaction evidence="2">
        <text>4-amino-2-methyl-5-(phosphooxymethyl)pyrimidine + ATP = 4-amino-2-methyl-5-(diphosphooxymethyl)pyrimidine + ADP</text>
        <dbReference type="Rhea" id="RHEA:19893"/>
        <dbReference type="ChEBI" id="CHEBI:30616"/>
        <dbReference type="ChEBI" id="CHEBI:57841"/>
        <dbReference type="ChEBI" id="CHEBI:58354"/>
        <dbReference type="ChEBI" id="CHEBI:456216"/>
        <dbReference type="EC" id="2.7.4.7"/>
    </reaction>
</comment>
<comment type="pathway">
    <text evidence="4">Cofactor biosynthesis; thiamine diphosphate biosynthesis; 4-amino-2-methyl-5-diphosphomethylpyrimidine from 5-amino-1-(5-phospho-D-ribosyl)imidazole: step 3/3.</text>
</comment>
<dbReference type="SUPFAM" id="SSF53613">
    <property type="entry name" value="Ribokinase-like"/>
    <property type="match status" value="1"/>
</dbReference>